<keyword evidence="4" id="KW-0804">Transcription</keyword>
<dbReference type="AlphaFoldDB" id="A0AA39KRA3"/>
<evidence type="ECO:0000256" key="3">
    <source>
        <dbReference type="ARBA" id="ARBA00023015"/>
    </source>
</evidence>
<evidence type="ECO:0000256" key="2">
    <source>
        <dbReference type="ARBA" id="ARBA00007688"/>
    </source>
</evidence>
<evidence type="ECO:0000313" key="8">
    <source>
        <dbReference type="EMBL" id="KAK0170950.1"/>
    </source>
</evidence>
<dbReference type="GO" id="GO:0003713">
    <property type="term" value="F:transcription coactivator activity"/>
    <property type="evidence" value="ECO:0007669"/>
    <property type="project" value="TreeGrafter"/>
</dbReference>
<dbReference type="SUPFAM" id="SSF47113">
    <property type="entry name" value="Histone-fold"/>
    <property type="match status" value="1"/>
</dbReference>
<sequence>MKELVSTQQINLGFTNNFTTNNGNTSTSNNVTNGNSQRRYAVLSTEWISAIGEELGMHPLPDSLLKRLAEDASYRLREVLHKCVTRLNHSRRQKLTSSDVNSVITKLSDAEPIFGASNHMPSYHNEAQVFVPHEDIIDVTAKATDNVNISQISGSYLLETEVFDSKLIESRHTYAKKALKILFNGSQKTFQVLLNDCATNPQLESEGIIDTLISTARSTVISNNAQYTRVTTRTCQLIIAIASNDEAVYPYHLNSVEKLTELLLELLLGQSFINPFVESLFRTCALKLMLRWPSMVDKFVPMLKDVLLKDENDNSVAIKKKRMTAMELLAGVQPLVYFQEKSASPLSLENILPAAKSGSTFWQQIALAICALVKSNQQQPDRQLIMEHFGDAILPYLSTRKLYNDNKGKEKCRTCTVLPIIVRSKIKYANIQTNSKAFIDRQTAFPDSVLRGPRREIRFAFAGGRPVAPNNLRRVSLRASYQILRSDTRATSAHIASHRLLILKDKKPNFRNVYSLSDINL</sequence>
<dbReference type="GO" id="GO:0046695">
    <property type="term" value="C:SLIK (SAGA-like) complex"/>
    <property type="evidence" value="ECO:0007669"/>
    <property type="project" value="InterPro"/>
</dbReference>
<dbReference type="InterPro" id="IPR009072">
    <property type="entry name" value="Histone-fold"/>
</dbReference>
<reference evidence="8" key="2">
    <citation type="submission" date="2023-03" db="EMBL/GenBank/DDBJ databases">
        <authorList>
            <person name="Inwood S.N."/>
            <person name="Skelly J.G."/>
            <person name="Guhlin J."/>
            <person name="Harrop T.W.R."/>
            <person name="Goldson S.G."/>
            <person name="Dearden P.K."/>
        </authorList>
    </citation>
    <scope>NUCLEOTIDE SEQUENCE</scope>
    <source>
        <strain evidence="8">Irish</strain>
        <tissue evidence="8">Whole body</tissue>
    </source>
</reference>
<dbReference type="GO" id="GO:0000124">
    <property type="term" value="C:SAGA complex"/>
    <property type="evidence" value="ECO:0007669"/>
    <property type="project" value="InterPro"/>
</dbReference>
<keyword evidence="5" id="KW-0539">Nucleus</keyword>
<organism evidence="8 9">
    <name type="scientific">Microctonus aethiopoides</name>
    <dbReference type="NCBI Taxonomy" id="144406"/>
    <lineage>
        <taxon>Eukaryota</taxon>
        <taxon>Metazoa</taxon>
        <taxon>Ecdysozoa</taxon>
        <taxon>Arthropoda</taxon>
        <taxon>Hexapoda</taxon>
        <taxon>Insecta</taxon>
        <taxon>Pterygota</taxon>
        <taxon>Neoptera</taxon>
        <taxon>Endopterygota</taxon>
        <taxon>Hymenoptera</taxon>
        <taxon>Apocrita</taxon>
        <taxon>Ichneumonoidea</taxon>
        <taxon>Braconidae</taxon>
        <taxon>Euphorinae</taxon>
        <taxon>Microctonus</taxon>
    </lineage>
</organism>
<dbReference type="CDD" id="cd22932">
    <property type="entry name" value="HFD_TAF6L"/>
    <property type="match status" value="1"/>
</dbReference>
<evidence type="ECO:0000256" key="4">
    <source>
        <dbReference type="ARBA" id="ARBA00023163"/>
    </source>
</evidence>
<dbReference type="InterPro" id="IPR037796">
    <property type="entry name" value="TAF6"/>
</dbReference>
<feature type="domain" description="TATA box binding protein associated factor (TAF) histone-like fold" evidence="7">
    <location>
        <begin position="41"/>
        <end position="106"/>
    </location>
</feature>
<dbReference type="GO" id="GO:0051123">
    <property type="term" value="P:RNA polymerase II preinitiation complex assembly"/>
    <property type="evidence" value="ECO:0007669"/>
    <property type="project" value="TreeGrafter"/>
</dbReference>
<proteinExistence type="inferred from homology"/>
<evidence type="ECO:0000256" key="6">
    <source>
        <dbReference type="ARBA" id="ARBA00040091"/>
    </source>
</evidence>
<evidence type="ECO:0000313" key="9">
    <source>
        <dbReference type="Proteomes" id="UP001168990"/>
    </source>
</evidence>
<protein>
    <recommendedName>
        <fullName evidence="6">Transcription initiation factor TFIID subunit 6</fullName>
    </recommendedName>
</protein>
<comment type="caution">
    <text evidence="8">The sequence shown here is derived from an EMBL/GenBank/DDBJ whole genome shotgun (WGS) entry which is preliminary data.</text>
</comment>
<name>A0AA39KRA3_9HYME</name>
<evidence type="ECO:0000256" key="5">
    <source>
        <dbReference type="ARBA" id="ARBA00023242"/>
    </source>
</evidence>
<dbReference type="GO" id="GO:0005669">
    <property type="term" value="C:transcription factor TFIID complex"/>
    <property type="evidence" value="ECO:0007669"/>
    <property type="project" value="InterPro"/>
</dbReference>
<dbReference type="InterPro" id="IPR004823">
    <property type="entry name" value="TAF_TATA-bd_Histone-like_dom"/>
</dbReference>
<dbReference type="Gene3D" id="1.10.20.10">
    <property type="entry name" value="Histone, subunit A"/>
    <property type="match status" value="1"/>
</dbReference>
<dbReference type="SMART" id="SM00803">
    <property type="entry name" value="TAF"/>
    <property type="match status" value="1"/>
</dbReference>
<reference evidence="8" key="1">
    <citation type="journal article" date="2023" name="bioRxiv">
        <title>Scaffold-level genome assemblies of two parasitoid biocontrol wasps reveal the parthenogenesis mechanism and an associated novel virus.</title>
        <authorList>
            <person name="Inwood S."/>
            <person name="Skelly J."/>
            <person name="Guhlin J."/>
            <person name="Harrop T."/>
            <person name="Goldson S."/>
            <person name="Dearden P."/>
        </authorList>
    </citation>
    <scope>NUCLEOTIDE SEQUENCE</scope>
    <source>
        <strain evidence="8">Irish</strain>
        <tissue evidence="8">Whole body</tissue>
    </source>
</reference>
<keyword evidence="3" id="KW-0805">Transcription regulation</keyword>
<gene>
    <name evidence="8" type="ORF">PV328_008726</name>
</gene>
<keyword evidence="9" id="KW-1185">Reference proteome</keyword>
<evidence type="ECO:0000259" key="7">
    <source>
        <dbReference type="SMART" id="SM00803"/>
    </source>
</evidence>
<accession>A0AA39KRA3</accession>
<evidence type="ECO:0000256" key="1">
    <source>
        <dbReference type="ARBA" id="ARBA00004123"/>
    </source>
</evidence>
<comment type="similarity">
    <text evidence="2">Belongs to the TAF6 family.</text>
</comment>
<dbReference type="EMBL" id="JAQQBS010000003">
    <property type="protein sequence ID" value="KAK0170950.1"/>
    <property type="molecule type" value="Genomic_DNA"/>
</dbReference>
<dbReference type="Proteomes" id="UP001168990">
    <property type="component" value="Unassembled WGS sequence"/>
</dbReference>
<dbReference type="GO" id="GO:0046982">
    <property type="term" value="F:protein heterodimerization activity"/>
    <property type="evidence" value="ECO:0007669"/>
    <property type="project" value="InterPro"/>
</dbReference>
<dbReference type="PANTHER" id="PTHR10221:SF9">
    <property type="entry name" value="TRANSCRIPTION INITIATION FACTOR TFIID SUBUNIT 6"/>
    <property type="match status" value="1"/>
</dbReference>
<dbReference type="PANTHER" id="PTHR10221">
    <property type="entry name" value="TRANSCRIPTION INITIATION FACTOR TFIID SUBUNIT 6"/>
    <property type="match status" value="1"/>
</dbReference>
<comment type="subcellular location">
    <subcellularLocation>
        <location evidence="1">Nucleus</location>
    </subcellularLocation>
</comment>
<dbReference type="GO" id="GO:0016251">
    <property type="term" value="F:RNA polymerase II general transcription initiation factor activity"/>
    <property type="evidence" value="ECO:0007669"/>
    <property type="project" value="InterPro"/>
</dbReference>
<dbReference type="Pfam" id="PF02969">
    <property type="entry name" value="TAF"/>
    <property type="match status" value="1"/>
</dbReference>